<evidence type="ECO:0000256" key="6">
    <source>
        <dbReference type="RuleBase" id="RU364082"/>
    </source>
</evidence>
<organism evidence="8 9">
    <name type="scientific">Thiothrix subterranea</name>
    <dbReference type="NCBI Taxonomy" id="2735563"/>
    <lineage>
        <taxon>Bacteria</taxon>
        <taxon>Pseudomonadati</taxon>
        <taxon>Pseudomonadota</taxon>
        <taxon>Gammaproteobacteria</taxon>
        <taxon>Thiotrichales</taxon>
        <taxon>Thiotrichaceae</taxon>
        <taxon>Thiothrix</taxon>
    </lineage>
</organism>
<comment type="function">
    <text evidence="6">Catalyzes the reduction of dTDP-6-deoxy-L-lyxo-4-hexulose to yield dTDP-L-rhamnose.</text>
</comment>
<dbReference type="GO" id="GO:0008831">
    <property type="term" value="F:dTDP-4-dehydrorhamnose reductase activity"/>
    <property type="evidence" value="ECO:0007669"/>
    <property type="project" value="UniProtKB-EC"/>
</dbReference>
<gene>
    <name evidence="8" type="primary">rfbD</name>
    <name evidence="8" type="ORF">RCC75_03315</name>
</gene>
<comment type="catalytic activity">
    <reaction evidence="5 6">
        <text>dTDP-beta-L-rhamnose + NADP(+) = dTDP-4-dehydro-beta-L-rhamnose + NADPH + H(+)</text>
        <dbReference type="Rhea" id="RHEA:21796"/>
        <dbReference type="ChEBI" id="CHEBI:15378"/>
        <dbReference type="ChEBI" id="CHEBI:57510"/>
        <dbReference type="ChEBI" id="CHEBI:57783"/>
        <dbReference type="ChEBI" id="CHEBI:58349"/>
        <dbReference type="ChEBI" id="CHEBI:62830"/>
        <dbReference type="EC" id="1.1.1.133"/>
    </reaction>
</comment>
<evidence type="ECO:0000313" key="9">
    <source>
        <dbReference type="Proteomes" id="UP001223336"/>
    </source>
</evidence>
<evidence type="ECO:0000259" key="7">
    <source>
        <dbReference type="Pfam" id="PF04321"/>
    </source>
</evidence>
<evidence type="ECO:0000256" key="5">
    <source>
        <dbReference type="ARBA" id="ARBA00048200"/>
    </source>
</evidence>
<dbReference type="Proteomes" id="UP001223336">
    <property type="component" value="Unassembled WGS sequence"/>
</dbReference>
<dbReference type="NCBIfam" id="TIGR01214">
    <property type="entry name" value="rmlD"/>
    <property type="match status" value="1"/>
</dbReference>
<reference evidence="8 9" key="1">
    <citation type="submission" date="2023-08" db="EMBL/GenBank/DDBJ databases">
        <title>New molecular markers tilS and rpoB for phylogenetic and monitoring studies of the genus Thiothrix biodiversity.</title>
        <authorList>
            <person name="Ravin N.V."/>
            <person name="Smolyakov D."/>
            <person name="Markov N.D."/>
            <person name="Beletsky A.V."/>
            <person name="Mardanov A.V."/>
            <person name="Rudenko T.S."/>
            <person name="Grabovich M.Y."/>
        </authorList>
    </citation>
    <scope>NUCLEOTIDE SEQUENCE [LARGE SCALE GENOMIC DNA]</scope>
    <source>
        <strain evidence="8 9">H33</strain>
    </source>
</reference>
<dbReference type="Gene3D" id="3.40.50.720">
    <property type="entry name" value="NAD(P)-binding Rossmann-like Domain"/>
    <property type="match status" value="1"/>
</dbReference>
<dbReference type="PANTHER" id="PTHR10491">
    <property type="entry name" value="DTDP-4-DEHYDRORHAMNOSE REDUCTASE"/>
    <property type="match status" value="1"/>
</dbReference>
<comment type="similarity">
    <text evidence="2 6">Belongs to the dTDP-4-dehydrorhamnose reductase family.</text>
</comment>
<evidence type="ECO:0000256" key="1">
    <source>
        <dbReference type="ARBA" id="ARBA00004781"/>
    </source>
</evidence>
<comment type="caution">
    <text evidence="8">The sequence shown here is derived from an EMBL/GenBank/DDBJ whole genome shotgun (WGS) entry which is preliminary data.</text>
</comment>
<proteinExistence type="inferred from homology"/>
<dbReference type="Gene3D" id="3.90.25.10">
    <property type="entry name" value="UDP-galactose 4-epimerase, domain 1"/>
    <property type="match status" value="1"/>
</dbReference>
<protein>
    <recommendedName>
        <fullName evidence="4 6">dTDP-4-dehydrorhamnose reductase</fullName>
        <ecNumber evidence="3 6">1.1.1.133</ecNumber>
    </recommendedName>
</protein>
<dbReference type="SUPFAM" id="SSF51735">
    <property type="entry name" value="NAD(P)-binding Rossmann-fold domains"/>
    <property type="match status" value="1"/>
</dbReference>
<keyword evidence="9" id="KW-1185">Reference proteome</keyword>
<evidence type="ECO:0000313" key="8">
    <source>
        <dbReference type="EMBL" id="MDQ5767539.1"/>
    </source>
</evidence>
<evidence type="ECO:0000256" key="3">
    <source>
        <dbReference type="ARBA" id="ARBA00012929"/>
    </source>
</evidence>
<feature type="domain" description="RmlD-like substrate binding" evidence="7">
    <location>
        <begin position="14"/>
        <end position="301"/>
    </location>
</feature>
<dbReference type="InterPro" id="IPR005913">
    <property type="entry name" value="dTDP_dehydrorham_reduct"/>
</dbReference>
<comment type="cofactor">
    <cofactor evidence="6">
        <name>Mg(2+)</name>
        <dbReference type="ChEBI" id="CHEBI:18420"/>
    </cofactor>
    <text evidence="6">Binds 1 Mg(2+) ion per monomer.</text>
</comment>
<dbReference type="EC" id="1.1.1.133" evidence="3 6"/>
<dbReference type="CDD" id="cd05254">
    <property type="entry name" value="dTDP_HR_like_SDR_e"/>
    <property type="match status" value="1"/>
</dbReference>
<dbReference type="PANTHER" id="PTHR10491:SF4">
    <property type="entry name" value="METHIONINE ADENOSYLTRANSFERASE 2 SUBUNIT BETA"/>
    <property type="match status" value="1"/>
</dbReference>
<evidence type="ECO:0000256" key="2">
    <source>
        <dbReference type="ARBA" id="ARBA00010944"/>
    </source>
</evidence>
<evidence type="ECO:0000256" key="4">
    <source>
        <dbReference type="ARBA" id="ARBA00017099"/>
    </source>
</evidence>
<sequence length="306" mass="33116">MTLQLQSGEASPIKVLVTGASGQLGFELQATCPTGYILIATDADTLDITQPAQIEAALDQYQPNVIINAAAYTAVDKAESDEANAWRINATAPELLANAIVARRIKGQNIHLVQISTDFVFDGQQATPYLPDSPTKPLSVYGASKLAGEQAVQRLLADALIVRTAWLYSAHGHNFVKTMLRLMADKPQLGVVYDQVGTPTWARTLANTLWALLDKQAQGIFHCADNGVASWYDFAVAIQAEALALGILTQSIEIKPIRSAAYPTPAQRPAFSVMDKHATENLLATSLPHWRDSLRAMLGELKQPTL</sequence>
<accession>A0ABU0Y495</accession>
<dbReference type="Pfam" id="PF04321">
    <property type="entry name" value="RmlD_sub_bind"/>
    <property type="match status" value="1"/>
</dbReference>
<dbReference type="InterPro" id="IPR036291">
    <property type="entry name" value="NAD(P)-bd_dom_sf"/>
</dbReference>
<keyword evidence="6" id="KW-0521">NADP</keyword>
<name>A0ABU0Y495_9GAMM</name>
<dbReference type="InterPro" id="IPR029903">
    <property type="entry name" value="RmlD-like-bd"/>
</dbReference>
<dbReference type="EMBL" id="JAVFKN010000002">
    <property type="protein sequence ID" value="MDQ5767539.1"/>
    <property type="molecule type" value="Genomic_DNA"/>
</dbReference>
<keyword evidence="6 8" id="KW-0560">Oxidoreductase</keyword>
<comment type="pathway">
    <text evidence="1 6">Carbohydrate biosynthesis; dTDP-L-rhamnose biosynthesis.</text>
</comment>
<dbReference type="RefSeq" id="WP_308133707.1">
    <property type="nucleotide sequence ID" value="NZ_JAVFKN010000002.1"/>
</dbReference>